<proteinExistence type="predicted"/>
<dbReference type="Proteomes" id="UP000499080">
    <property type="component" value="Unassembled WGS sequence"/>
</dbReference>
<reference evidence="1 2" key="1">
    <citation type="journal article" date="2019" name="Sci. Rep.">
        <title>Orb-weaving spider Araneus ventricosus genome elucidates the spidroin gene catalogue.</title>
        <authorList>
            <person name="Kono N."/>
            <person name="Nakamura H."/>
            <person name="Ohtoshi R."/>
            <person name="Moran D.A.P."/>
            <person name="Shinohara A."/>
            <person name="Yoshida Y."/>
            <person name="Fujiwara M."/>
            <person name="Mori M."/>
            <person name="Tomita M."/>
            <person name="Arakawa K."/>
        </authorList>
    </citation>
    <scope>NUCLEOTIDE SEQUENCE [LARGE SCALE GENOMIC DNA]</scope>
</reference>
<evidence type="ECO:0000313" key="1">
    <source>
        <dbReference type="EMBL" id="GBO06140.1"/>
    </source>
</evidence>
<dbReference type="AlphaFoldDB" id="A0A4Y2U3A9"/>
<dbReference type="EMBL" id="BGPR01032561">
    <property type="protein sequence ID" value="GBO06140.1"/>
    <property type="molecule type" value="Genomic_DNA"/>
</dbReference>
<accession>A0A4Y2U3A9</accession>
<name>A0A4Y2U3A9_ARAVE</name>
<sequence length="137" mass="14916">MDCKSASSPPPRSIRAWSLALLVRGFQAEPTSLTVFTSALLEELFTGDTSTFPPARPFACQTNEDEAAKLNVRRAFPLSGKLKSKLLVLEVEGHSAQALHTRLSSPSPSTYHLEAGTDVQVVFPKLFEIQIGRSMVS</sequence>
<comment type="caution">
    <text evidence="1">The sequence shown here is derived from an EMBL/GenBank/DDBJ whole genome shotgun (WGS) entry which is preliminary data.</text>
</comment>
<gene>
    <name evidence="1" type="ORF">AVEN_156786_1</name>
</gene>
<organism evidence="1 2">
    <name type="scientific">Araneus ventricosus</name>
    <name type="common">Orbweaver spider</name>
    <name type="synonym">Epeira ventricosa</name>
    <dbReference type="NCBI Taxonomy" id="182803"/>
    <lineage>
        <taxon>Eukaryota</taxon>
        <taxon>Metazoa</taxon>
        <taxon>Ecdysozoa</taxon>
        <taxon>Arthropoda</taxon>
        <taxon>Chelicerata</taxon>
        <taxon>Arachnida</taxon>
        <taxon>Araneae</taxon>
        <taxon>Araneomorphae</taxon>
        <taxon>Entelegynae</taxon>
        <taxon>Araneoidea</taxon>
        <taxon>Araneidae</taxon>
        <taxon>Araneus</taxon>
    </lineage>
</organism>
<keyword evidence="2" id="KW-1185">Reference proteome</keyword>
<evidence type="ECO:0000313" key="2">
    <source>
        <dbReference type="Proteomes" id="UP000499080"/>
    </source>
</evidence>
<protein>
    <submittedName>
        <fullName evidence="1">Uncharacterized protein</fullName>
    </submittedName>
</protein>